<reference evidence="3" key="1">
    <citation type="submission" date="2018-02" db="EMBL/GenBank/DDBJ databases">
        <authorList>
            <person name="Hausmann B."/>
        </authorList>
    </citation>
    <scope>NUCLEOTIDE SEQUENCE [LARGE SCALE GENOMIC DNA]</scope>
    <source>
        <strain evidence="3">Peat soil MAG SbA5</strain>
    </source>
</reference>
<dbReference type="Pfam" id="PF17651">
    <property type="entry name" value="Raco_middle"/>
    <property type="match status" value="1"/>
</dbReference>
<dbReference type="PANTHER" id="PTHR42895:SF2">
    <property type="entry name" value="IRON-SULFUR CLUSTER PROTEIN"/>
    <property type="match status" value="1"/>
</dbReference>
<dbReference type="InterPro" id="IPR042259">
    <property type="entry name" value="Raco-like_middle_sf"/>
</dbReference>
<evidence type="ECO:0000313" key="2">
    <source>
        <dbReference type="EMBL" id="SPE18596.1"/>
    </source>
</evidence>
<dbReference type="GO" id="GO:0051536">
    <property type="term" value="F:iron-sulfur cluster binding"/>
    <property type="evidence" value="ECO:0007669"/>
    <property type="project" value="InterPro"/>
</dbReference>
<dbReference type="Gene3D" id="3.10.20.30">
    <property type="match status" value="1"/>
</dbReference>
<feature type="domain" description="2Fe-2S ferredoxin-type" evidence="1">
    <location>
        <begin position="9"/>
        <end position="102"/>
    </location>
</feature>
<dbReference type="OrthoDB" id="9810588at2"/>
<gene>
    <name evidence="2" type="ORF">SBA5_160080</name>
</gene>
<dbReference type="PANTHER" id="PTHR42895">
    <property type="entry name" value="IRON-SULFUR CLUSTER-BINDING PROTEIN-RELATED"/>
    <property type="match status" value="1"/>
</dbReference>
<evidence type="ECO:0000313" key="3">
    <source>
        <dbReference type="Proteomes" id="UP000239735"/>
    </source>
</evidence>
<dbReference type="InterPro" id="IPR012675">
    <property type="entry name" value="Beta-grasp_dom_sf"/>
</dbReference>
<dbReference type="AlphaFoldDB" id="A0A2N9L5L1"/>
<dbReference type="EMBL" id="OKRB01000068">
    <property type="protein sequence ID" value="SPE18596.1"/>
    <property type="molecule type" value="Genomic_DNA"/>
</dbReference>
<dbReference type="Pfam" id="PF00111">
    <property type="entry name" value="Fer2"/>
    <property type="match status" value="1"/>
</dbReference>
<dbReference type="Proteomes" id="UP000239735">
    <property type="component" value="Unassembled WGS sequence"/>
</dbReference>
<sequence length="510" mass="53233">MTPDSSSLPGVRIRLEPLAVEFDVPRGASLVAGLAARGVEFPCGGTGECGGCSIRVLSGSLPISEADSNIFTPDQLAAGWRLACQTRPDSSSDTPLVLECAQLHTQILADSAVTPTETQSKTSKKIAIDLGTTTIAAQLIDLTTGDVLAVETALNPQAPFGSDVMSRIRAALDGRDLTAPIRAALGHLVARLATGRESQITEVLLVGNTVMHHLFCDLSVEPLSHVPFQSPYLGEQRFTPHDLAWNLPATCTIRFARCIGGFVGSDILAGIVAAGIAQREELSALVDLGTNGEIAIGNRDGIVCASTAAGPAFEAGAIRMGMRAVTGAVSYVALRNDSLHATVIGDVPPRGICGSGLVDAVAAGLRSGAILPNGRIANGTKIFPIVPSVVPPVVLYQSDIRELQLAKAAIAAGFRLLLKRLGAQSSSLRSIHLAGAFGNYVQIDAALRIGLLEAPHNLIHAAGNTALRGAKMLLLAQREPTLPPIRHMSLAADPAFQDEFANCMTFPENL</sequence>
<proteinExistence type="predicted"/>
<dbReference type="SUPFAM" id="SSF54292">
    <property type="entry name" value="2Fe-2S ferredoxin-like"/>
    <property type="match status" value="1"/>
</dbReference>
<dbReference type="Gene3D" id="3.30.420.480">
    <property type="entry name" value="Domain of unknown function (DUF4445)"/>
    <property type="match status" value="1"/>
</dbReference>
<dbReference type="InterPro" id="IPR052911">
    <property type="entry name" value="Corrinoid_activation_enz"/>
</dbReference>
<accession>A0A2N9L5L1</accession>
<dbReference type="InterPro" id="IPR001041">
    <property type="entry name" value="2Fe-2S_ferredoxin-type"/>
</dbReference>
<protein>
    <recommendedName>
        <fullName evidence="1">2Fe-2S ferredoxin-type domain-containing protein</fullName>
    </recommendedName>
</protein>
<dbReference type="InterPro" id="IPR027980">
    <property type="entry name" value="RACo_C"/>
</dbReference>
<organism evidence="2 3">
    <name type="scientific">Candidatus Sulfuritelmatomonas gaucii</name>
    <dbReference type="NCBI Taxonomy" id="2043161"/>
    <lineage>
        <taxon>Bacteria</taxon>
        <taxon>Pseudomonadati</taxon>
        <taxon>Acidobacteriota</taxon>
        <taxon>Terriglobia</taxon>
        <taxon>Terriglobales</taxon>
        <taxon>Acidobacteriaceae</taxon>
        <taxon>Candidatus Sulfuritelmatomonas</taxon>
    </lineage>
</organism>
<evidence type="ECO:0000259" key="1">
    <source>
        <dbReference type="PROSITE" id="PS51085"/>
    </source>
</evidence>
<dbReference type="Pfam" id="PF14574">
    <property type="entry name" value="RACo_C_ter"/>
    <property type="match status" value="1"/>
</dbReference>
<name>A0A2N9L5L1_9BACT</name>
<dbReference type="InterPro" id="IPR041414">
    <property type="entry name" value="Raco-like_middle"/>
</dbReference>
<dbReference type="PROSITE" id="PS51085">
    <property type="entry name" value="2FE2S_FER_2"/>
    <property type="match status" value="1"/>
</dbReference>
<dbReference type="CDD" id="cd00207">
    <property type="entry name" value="fer2"/>
    <property type="match status" value="1"/>
</dbReference>
<dbReference type="InterPro" id="IPR036010">
    <property type="entry name" value="2Fe-2S_ferredoxin-like_sf"/>
</dbReference>